<sequence>MKKGKKLELFNNPAKRFAWAFLALNMLGVVMNAVLYYFKIPSGIHTLIDANAFFITINIICYLAFNVMLYFIIKMHFMLSQRKG</sequence>
<accession>A0A7H9CMT1</accession>
<organism evidence="2 3">
    <name type="scientific">Candidatus Campylobacter infans</name>
    <dbReference type="NCBI Taxonomy" id="2561898"/>
    <lineage>
        <taxon>Bacteria</taxon>
        <taxon>Pseudomonadati</taxon>
        <taxon>Campylobacterota</taxon>
        <taxon>Epsilonproteobacteria</taxon>
        <taxon>Campylobacterales</taxon>
        <taxon>Campylobacteraceae</taxon>
        <taxon>Campylobacter</taxon>
    </lineage>
</organism>
<evidence type="ECO:0000256" key="1">
    <source>
        <dbReference type="SAM" id="Phobius"/>
    </source>
</evidence>
<dbReference type="KEGG" id="cinf:CINF_1646"/>
<gene>
    <name evidence="2" type="ORF">CINF_1646</name>
</gene>
<reference evidence="2 3" key="1">
    <citation type="submission" date="2020-02" db="EMBL/GenBank/DDBJ databases">
        <title>Complete genome sequence of the novel Campylobacter species Candidatus Campylobacter infans.</title>
        <authorList>
            <person name="Duim B."/>
            <person name="Zomer A."/>
            <person name="van der Graaf L."/>
            <person name="Wagenaar J."/>
        </authorList>
    </citation>
    <scope>NUCLEOTIDE SEQUENCE [LARGE SCALE GENOMIC DNA]</scope>
    <source>
        <strain evidence="2 3">19S00001</strain>
    </source>
</reference>
<protein>
    <submittedName>
        <fullName evidence="2">Putative membrane protein</fullName>
    </submittedName>
</protein>
<keyword evidence="1" id="KW-0812">Transmembrane</keyword>
<evidence type="ECO:0000313" key="3">
    <source>
        <dbReference type="Proteomes" id="UP000509414"/>
    </source>
</evidence>
<feature type="transmembrane region" description="Helical" evidence="1">
    <location>
        <begin position="50"/>
        <end position="73"/>
    </location>
</feature>
<keyword evidence="1" id="KW-0472">Membrane</keyword>
<dbReference type="AlphaFoldDB" id="A0A7H9CMT1"/>
<name>A0A7H9CMT1_9BACT</name>
<dbReference type="EMBL" id="CP049075">
    <property type="protein sequence ID" value="QLI06119.1"/>
    <property type="molecule type" value="Genomic_DNA"/>
</dbReference>
<feature type="transmembrane region" description="Helical" evidence="1">
    <location>
        <begin position="20"/>
        <end position="38"/>
    </location>
</feature>
<evidence type="ECO:0000313" key="2">
    <source>
        <dbReference type="EMBL" id="QLI06119.1"/>
    </source>
</evidence>
<keyword evidence="1" id="KW-1133">Transmembrane helix</keyword>
<proteinExistence type="predicted"/>
<dbReference type="Proteomes" id="UP000509414">
    <property type="component" value="Chromosome"/>
</dbReference>
<keyword evidence="3" id="KW-1185">Reference proteome</keyword>